<organism evidence="8 9">
    <name type="scientific">Candidatus Kerfeldbacteria bacterium RIFCSPLOWO2_01_FULL_48_11</name>
    <dbReference type="NCBI Taxonomy" id="1798543"/>
    <lineage>
        <taxon>Bacteria</taxon>
        <taxon>Candidatus Kerfeldiibacteriota</taxon>
    </lineage>
</organism>
<sequence length="74" mass="8030">MTMKIHVERDLCIGAASCIAVAPDVYELDDENKAIIKNPKGADDQTLLDSAKACPTQAIIVLDDNGNQVYPEKK</sequence>
<dbReference type="Proteomes" id="UP000179164">
    <property type="component" value="Unassembled WGS sequence"/>
</dbReference>
<evidence type="ECO:0000256" key="6">
    <source>
        <dbReference type="RuleBase" id="RU368020"/>
    </source>
</evidence>
<dbReference type="GO" id="GO:0009055">
    <property type="term" value="F:electron transfer activity"/>
    <property type="evidence" value="ECO:0007669"/>
    <property type="project" value="UniProtKB-UniRule"/>
</dbReference>
<keyword evidence="5 6" id="KW-0411">Iron-sulfur</keyword>
<reference evidence="8 9" key="1">
    <citation type="journal article" date="2016" name="Nat. Commun.">
        <title>Thousands of microbial genomes shed light on interconnected biogeochemical processes in an aquifer system.</title>
        <authorList>
            <person name="Anantharaman K."/>
            <person name="Brown C.T."/>
            <person name="Hug L.A."/>
            <person name="Sharon I."/>
            <person name="Castelle C.J."/>
            <person name="Probst A.J."/>
            <person name="Thomas B.C."/>
            <person name="Singh A."/>
            <person name="Wilkins M.J."/>
            <person name="Karaoz U."/>
            <person name="Brodie E.L."/>
            <person name="Williams K.H."/>
            <person name="Hubbard S.S."/>
            <person name="Banfield J.F."/>
        </authorList>
    </citation>
    <scope>NUCLEOTIDE SEQUENCE [LARGE SCALE GENOMIC DNA]</scope>
</reference>
<dbReference type="GO" id="GO:0051536">
    <property type="term" value="F:iron-sulfur cluster binding"/>
    <property type="evidence" value="ECO:0007669"/>
    <property type="project" value="UniProtKB-KW"/>
</dbReference>
<evidence type="ECO:0000313" key="8">
    <source>
        <dbReference type="EMBL" id="OGY83007.1"/>
    </source>
</evidence>
<dbReference type="PRINTS" id="PR00352">
    <property type="entry name" value="3FE4SFRDOXIN"/>
</dbReference>
<evidence type="ECO:0000259" key="7">
    <source>
        <dbReference type="PROSITE" id="PS51379"/>
    </source>
</evidence>
<dbReference type="EMBL" id="MHKE01000016">
    <property type="protein sequence ID" value="OGY83007.1"/>
    <property type="molecule type" value="Genomic_DNA"/>
</dbReference>
<comment type="caution">
    <text evidence="8">The sequence shown here is derived from an EMBL/GenBank/DDBJ whole genome shotgun (WGS) entry which is preliminary data.</text>
</comment>
<feature type="domain" description="4Fe-4S ferredoxin-type" evidence="7">
    <location>
        <begin position="3"/>
        <end position="31"/>
    </location>
</feature>
<dbReference type="GO" id="GO:0005506">
    <property type="term" value="F:iron ion binding"/>
    <property type="evidence" value="ECO:0007669"/>
    <property type="project" value="UniProtKB-UniRule"/>
</dbReference>
<dbReference type="Pfam" id="PF13370">
    <property type="entry name" value="Fer4_13"/>
    <property type="match status" value="1"/>
</dbReference>
<keyword evidence="3 6" id="KW-0249">Electron transport</keyword>
<evidence type="ECO:0000256" key="3">
    <source>
        <dbReference type="ARBA" id="ARBA00022982"/>
    </source>
</evidence>
<dbReference type="InterPro" id="IPR001080">
    <property type="entry name" value="3Fe4S_ferredoxin"/>
</dbReference>
<dbReference type="SUPFAM" id="SSF54862">
    <property type="entry name" value="4Fe-4S ferredoxins"/>
    <property type="match status" value="1"/>
</dbReference>
<dbReference type="InterPro" id="IPR017896">
    <property type="entry name" value="4Fe4S_Fe-S-bd"/>
</dbReference>
<proteinExistence type="predicted"/>
<protein>
    <recommendedName>
        <fullName evidence="6">Ferredoxin</fullName>
    </recommendedName>
</protein>
<keyword evidence="1 6" id="KW-0813">Transport</keyword>
<dbReference type="PROSITE" id="PS51379">
    <property type="entry name" value="4FE4S_FER_2"/>
    <property type="match status" value="1"/>
</dbReference>
<evidence type="ECO:0000256" key="2">
    <source>
        <dbReference type="ARBA" id="ARBA00022723"/>
    </source>
</evidence>
<dbReference type="STRING" id="1798543.A2898_00585"/>
<dbReference type="AlphaFoldDB" id="A0A1G2B455"/>
<gene>
    <name evidence="8" type="ORF">A2898_00585</name>
</gene>
<evidence type="ECO:0000256" key="5">
    <source>
        <dbReference type="ARBA" id="ARBA00023014"/>
    </source>
</evidence>
<dbReference type="InterPro" id="IPR051269">
    <property type="entry name" value="Fe-S_cluster_ET"/>
</dbReference>
<accession>A0A1G2B455</accession>
<dbReference type="PANTHER" id="PTHR36923">
    <property type="entry name" value="FERREDOXIN"/>
    <property type="match status" value="1"/>
</dbReference>
<dbReference type="PANTHER" id="PTHR36923:SF3">
    <property type="entry name" value="FERREDOXIN"/>
    <property type="match status" value="1"/>
</dbReference>
<evidence type="ECO:0000313" key="9">
    <source>
        <dbReference type="Proteomes" id="UP000179164"/>
    </source>
</evidence>
<comment type="function">
    <text evidence="6">Ferredoxins are iron-sulfur proteins that transfer electrons in a wide variety of metabolic reactions.</text>
</comment>
<name>A0A1G2B455_9BACT</name>
<evidence type="ECO:0000256" key="1">
    <source>
        <dbReference type="ARBA" id="ARBA00022448"/>
    </source>
</evidence>
<dbReference type="Gene3D" id="3.30.70.20">
    <property type="match status" value="1"/>
</dbReference>
<keyword evidence="4 6" id="KW-0408">Iron</keyword>
<keyword evidence="2 6" id="KW-0479">Metal-binding</keyword>
<evidence type="ECO:0000256" key="4">
    <source>
        <dbReference type="ARBA" id="ARBA00023004"/>
    </source>
</evidence>